<reference evidence="1" key="1">
    <citation type="submission" date="2020-03" db="EMBL/GenBank/DDBJ databases">
        <title>The deep terrestrial virosphere.</title>
        <authorList>
            <person name="Holmfeldt K."/>
            <person name="Nilsson E."/>
            <person name="Simone D."/>
            <person name="Lopez-Fernandez M."/>
            <person name="Wu X."/>
            <person name="de Brujin I."/>
            <person name="Lundin D."/>
            <person name="Andersson A."/>
            <person name="Bertilsson S."/>
            <person name="Dopson M."/>
        </authorList>
    </citation>
    <scope>NUCLEOTIDE SEQUENCE</scope>
    <source>
        <strain evidence="1">TM448A04661</strain>
    </source>
</reference>
<accession>A0A6H2A3Z1</accession>
<name>A0A6H2A3Z1_9ZZZZ</name>
<gene>
    <name evidence="1" type="ORF">TM448A04661_0002</name>
</gene>
<dbReference type="AlphaFoldDB" id="A0A6H2A3Z1"/>
<organism evidence="1">
    <name type="scientific">viral metagenome</name>
    <dbReference type="NCBI Taxonomy" id="1070528"/>
    <lineage>
        <taxon>unclassified sequences</taxon>
        <taxon>metagenomes</taxon>
        <taxon>organismal metagenomes</taxon>
    </lineage>
</organism>
<protein>
    <submittedName>
        <fullName evidence="1">Uncharacterized protein</fullName>
    </submittedName>
</protein>
<proteinExistence type="predicted"/>
<dbReference type="EMBL" id="MT144500">
    <property type="protein sequence ID" value="QJA54361.1"/>
    <property type="molecule type" value="Genomic_DNA"/>
</dbReference>
<sequence>MTIICKDCRGYNNCGDPASNNDGNCSGYQPITMIEKYKDKMDIGVWLKIKEYIEDLESQLRSCSKAYTILKMEVDKIENMTFSEKWKFLFGGK</sequence>
<evidence type="ECO:0000313" key="1">
    <source>
        <dbReference type="EMBL" id="QJA54361.1"/>
    </source>
</evidence>